<evidence type="ECO:0000256" key="4">
    <source>
        <dbReference type="ARBA" id="ARBA00022692"/>
    </source>
</evidence>
<dbReference type="CDD" id="cd17490">
    <property type="entry name" value="MFS_YxlH_like"/>
    <property type="match status" value="1"/>
</dbReference>
<feature type="transmembrane region" description="Helical" evidence="7">
    <location>
        <begin position="361"/>
        <end position="379"/>
    </location>
</feature>
<feature type="transmembrane region" description="Helical" evidence="7">
    <location>
        <begin position="45"/>
        <end position="63"/>
    </location>
</feature>
<feature type="transmembrane region" description="Helical" evidence="7">
    <location>
        <begin position="335"/>
        <end position="355"/>
    </location>
</feature>
<dbReference type="GO" id="GO:0022857">
    <property type="term" value="F:transmembrane transporter activity"/>
    <property type="evidence" value="ECO:0007669"/>
    <property type="project" value="InterPro"/>
</dbReference>
<accession>A0A736VCL0</accession>
<dbReference type="InterPro" id="IPR036259">
    <property type="entry name" value="MFS_trans_sf"/>
</dbReference>
<feature type="transmembrane region" description="Helical" evidence="7">
    <location>
        <begin position="272"/>
        <end position="293"/>
    </location>
</feature>
<evidence type="ECO:0000256" key="3">
    <source>
        <dbReference type="ARBA" id="ARBA00022519"/>
    </source>
</evidence>
<dbReference type="InterPro" id="IPR020846">
    <property type="entry name" value="MFS_dom"/>
</dbReference>
<reference evidence="9" key="2">
    <citation type="submission" date="2018-07" db="EMBL/GenBank/DDBJ databases">
        <authorList>
            <consortium name="NCBI Pathogen Detection Project"/>
        </authorList>
    </citation>
    <scope>NUCLEOTIDE SEQUENCE</scope>
    <source>
        <strain evidence="9">2584-68</strain>
    </source>
</reference>
<keyword evidence="5 7" id="KW-1133">Transmembrane helix</keyword>
<sequence length="395" mass="42629">MECQFFSKNVFIFFATSVLFFVSIHAFDPFLAPYIRSIKVESKTMGFIIGATGLASMLLRFPIGIISDKLFKRKLIIQIGLLFTIIAWPLAYLHPTAETLFTAKVADGVTSATWVIYNVLFVSMFPPLQAASAIALLSVASPAGSFIGIAVAGFVATEFGPESSFLVASCSALLALILTCFVNEPKIERPSEMPGTSAVKIQLHNKSVWLLGLLCALVTLVPFATRDTLTPLLAQDHGMHVASLATLSATHLFFYALSTALCAPFFYKYLGLYKTAIIGGVLQAASAIVMPLAPDMMTIFIVQALAGVGFGMISTVLSSLVILNTPAWQQSTRLGLFQSIYSAGTFLGPVLVGYIKFYFDITNGFFVVGVIAILSVLVVRQAIVMVERNSQQVVI</sequence>
<gene>
    <name evidence="9" type="ORF">GNB58_004851</name>
</gene>
<evidence type="ECO:0000259" key="8">
    <source>
        <dbReference type="PROSITE" id="PS50850"/>
    </source>
</evidence>
<evidence type="ECO:0000256" key="7">
    <source>
        <dbReference type="SAM" id="Phobius"/>
    </source>
</evidence>
<dbReference type="EMBL" id="DAATAH010000116">
    <property type="protein sequence ID" value="HAE7767733.1"/>
    <property type="molecule type" value="Genomic_DNA"/>
</dbReference>
<reference evidence="9" key="1">
    <citation type="journal article" date="2018" name="Genome Biol.">
        <title>SKESA: strategic k-mer extension for scrupulous assemblies.</title>
        <authorList>
            <person name="Souvorov A."/>
            <person name="Agarwala R."/>
            <person name="Lipman D.J."/>
        </authorList>
    </citation>
    <scope>NUCLEOTIDE SEQUENCE</scope>
    <source>
        <strain evidence="9">2584-68</strain>
    </source>
</reference>
<dbReference type="Pfam" id="PF07690">
    <property type="entry name" value="MFS_1"/>
    <property type="match status" value="2"/>
</dbReference>
<dbReference type="PANTHER" id="PTHR23518">
    <property type="entry name" value="C-METHYLTRANSFERASE"/>
    <property type="match status" value="1"/>
</dbReference>
<feature type="transmembrane region" description="Helical" evidence="7">
    <location>
        <begin position="299"/>
        <end position="323"/>
    </location>
</feature>
<dbReference type="InterPro" id="IPR011701">
    <property type="entry name" value="MFS"/>
</dbReference>
<proteinExistence type="predicted"/>
<keyword evidence="6 7" id="KW-0472">Membrane</keyword>
<evidence type="ECO:0000256" key="5">
    <source>
        <dbReference type="ARBA" id="ARBA00022989"/>
    </source>
</evidence>
<dbReference type="SUPFAM" id="SSF103473">
    <property type="entry name" value="MFS general substrate transporter"/>
    <property type="match status" value="1"/>
</dbReference>
<evidence type="ECO:0000256" key="6">
    <source>
        <dbReference type="ARBA" id="ARBA00023136"/>
    </source>
</evidence>
<feature type="domain" description="Major facilitator superfamily (MFS) profile" evidence="8">
    <location>
        <begin position="9"/>
        <end position="387"/>
    </location>
</feature>
<feature type="transmembrane region" description="Helical" evidence="7">
    <location>
        <begin position="163"/>
        <end position="182"/>
    </location>
</feature>
<evidence type="ECO:0000313" key="9">
    <source>
        <dbReference type="EMBL" id="HAE7767733.1"/>
    </source>
</evidence>
<organism evidence="9">
    <name type="scientific">Salmonella enterica subsp. houtenae serovar 45:g,z51:-</name>
    <dbReference type="NCBI Taxonomy" id="1967611"/>
    <lineage>
        <taxon>Bacteria</taxon>
        <taxon>Pseudomonadati</taxon>
        <taxon>Pseudomonadota</taxon>
        <taxon>Gammaproteobacteria</taxon>
        <taxon>Enterobacterales</taxon>
        <taxon>Enterobacteriaceae</taxon>
        <taxon>Salmonella</taxon>
    </lineage>
</organism>
<dbReference type="PROSITE" id="PS50850">
    <property type="entry name" value="MFS"/>
    <property type="match status" value="1"/>
</dbReference>
<dbReference type="GO" id="GO:0005886">
    <property type="term" value="C:plasma membrane"/>
    <property type="evidence" value="ECO:0007669"/>
    <property type="project" value="UniProtKB-SubCell"/>
</dbReference>
<dbReference type="PANTHER" id="PTHR23518:SF2">
    <property type="entry name" value="MAJOR FACILITATOR SUPERFAMILY TRANSPORTER"/>
    <property type="match status" value="1"/>
</dbReference>
<feature type="transmembrane region" description="Helical" evidence="7">
    <location>
        <begin position="75"/>
        <end position="93"/>
    </location>
</feature>
<feature type="transmembrane region" description="Helical" evidence="7">
    <location>
        <begin position="134"/>
        <end position="157"/>
    </location>
</feature>
<feature type="transmembrane region" description="Helical" evidence="7">
    <location>
        <begin position="203"/>
        <end position="224"/>
    </location>
</feature>
<feature type="transmembrane region" description="Helical" evidence="7">
    <location>
        <begin position="105"/>
        <end position="122"/>
    </location>
</feature>
<keyword evidence="4 7" id="KW-0812">Transmembrane</keyword>
<dbReference type="AlphaFoldDB" id="A0A736VCL0"/>
<protein>
    <submittedName>
        <fullName evidence="9">MFS transporter</fullName>
    </submittedName>
</protein>
<keyword evidence="3" id="KW-0997">Cell inner membrane</keyword>
<comment type="caution">
    <text evidence="9">The sequence shown here is derived from an EMBL/GenBank/DDBJ whole genome shotgun (WGS) entry which is preliminary data.</text>
</comment>
<evidence type="ECO:0000256" key="2">
    <source>
        <dbReference type="ARBA" id="ARBA00022475"/>
    </source>
</evidence>
<feature type="transmembrane region" description="Helical" evidence="7">
    <location>
        <begin position="244"/>
        <end position="267"/>
    </location>
</feature>
<keyword evidence="2" id="KW-1003">Cell membrane</keyword>
<evidence type="ECO:0000256" key="1">
    <source>
        <dbReference type="ARBA" id="ARBA00004429"/>
    </source>
</evidence>
<name>A0A736VCL0_SALHO</name>
<dbReference type="Gene3D" id="1.20.1250.20">
    <property type="entry name" value="MFS general substrate transporter like domains"/>
    <property type="match status" value="1"/>
</dbReference>
<comment type="subcellular location">
    <subcellularLocation>
        <location evidence="1">Cell inner membrane</location>
        <topology evidence="1">Multi-pass membrane protein</topology>
    </subcellularLocation>
</comment>